<feature type="non-terminal residue" evidence="2">
    <location>
        <position position="1"/>
    </location>
</feature>
<dbReference type="EMBL" id="LXQA010240000">
    <property type="protein sequence ID" value="MCI37026.1"/>
    <property type="molecule type" value="Genomic_DNA"/>
</dbReference>
<sequence length="124" mass="14292">DLLKCPEYPKVVVTDRDGALMNVVDRVFPKTTALLCRYHVSANVKSNMKPDCPLPPTRPMWDQYCLEDATKWPDKYIHRMSAYNKFKRSHDGIIVEDYVSRPKILVELVPEDSIVPETVDLAED</sequence>
<name>A0A392RNA5_9FABA</name>
<dbReference type="InterPro" id="IPR018289">
    <property type="entry name" value="MULE_transposase_dom"/>
</dbReference>
<dbReference type="AlphaFoldDB" id="A0A392RNA5"/>
<proteinExistence type="predicted"/>
<protein>
    <submittedName>
        <fullName evidence="2">Otubain</fullName>
    </submittedName>
</protein>
<evidence type="ECO:0000313" key="2">
    <source>
        <dbReference type="EMBL" id="MCI37026.1"/>
    </source>
</evidence>
<evidence type="ECO:0000259" key="1">
    <source>
        <dbReference type="Pfam" id="PF10551"/>
    </source>
</evidence>
<comment type="caution">
    <text evidence="2">The sequence shown here is derived from an EMBL/GenBank/DDBJ whole genome shotgun (WGS) entry which is preliminary data.</text>
</comment>
<dbReference type="Pfam" id="PF10551">
    <property type="entry name" value="MULE"/>
    <property type="match status" value="1"/>
</dbReference>
<feature type="domain" description="MULE transposase" evidence="1">
    <location>
        <begin position="8"/>
        <end position="43"/>
    </location>
</feature>
<reference evidence="2 3" key="1">
    <citation type="journal article" date="2018" name="Front. Plant Sci.">
        <title>Red Clover (Trifolium pratense) and Zigzag Clover (T. medium) - A Picture of Genomic Similarities and Differences.</title>
        <authorList>
            <person name="Dluhosova J."/>
            <person name="Istvanek J."/>
            <person name="Nedelnik J."/>
            <person name="Repkova J."/>
        </authorList>
    </citation>
    <scope>NUCLEOTIDE SEQUENCE [LARGE SCALE GENOMIC DNA]</scope>
    <source>
        <strain evidence="3">cv. 10/8</strain>
        <tissue evidence="2">Leaf</tissue>
    </source>
</reference>
<evidence type="ECO:0000313" key="3">
    <source>
        <dbReference type="Proteomes" id="UP000265520"/>
    </source>
</evidence>
<organism evidence="2 3">
    <name type="scientific">Trifolium medium</name>
    <dbReference type="NCBI Taxonomy" id="97028"/>
    <lineage>
        <taxon>Eukaryota</taxon>
        <taxon>Viridiplantae</taxon>
        <taxon>Streptophyta</taxon>
        <taxon>Embryophyta</taxon>
        <taxon>Tracheophyta</taxon>
        <taxon>Spermatophyta</taxon>
        <taxon>Magnoliopsida</taxon>
        <taxon>eudicotyledons</taxon>
        <taxon>Gunneridae</taxon>
        <taxon>Pentapetalae</taxon>
        <taxon>rosids</taxon>
        <taxon>fabids</taxon>
        <taxon>Fabales</taxon>
        <taxon>Fabaceae</taxon>
        <taxon>Papilionoideae</taxon>
        <taxon>50 kb inversion clade</taxon>
        <taxon>NPAAA clade</taxon>
        <taxon>Hologalegina</taxon>
        <taxon>IRL clade</taxon>
        <taxon>Trifolieae</taxon>
        <taxon>Trifolium</taxon>
    </lineage>
</organism>
<accession>A0A392RNA5</accession>
<keyword evidence="3" id="KW-1185">Reference proteome</keyword>
<dbReference type="Proteomes" id="UP000265520">
    <property type="component" value="Unassembled WGS sequence"/>
</dbReference>